<name>A0A8H3FBA5_9LECA</name>
<proteinExistence type="inferred from homology"/>
<comment type="subcellular location">
    <subcellularLocation>
        <location evidence="1">Membrane</location>
        <topology evidence="1">Multi-pass membrane protein</topology>
    </subcellularLocation>
</comment>
<comment type="similarity">
    <text evidence="5">Belongs to the SAT4 family.</text>
</comment>
<evidence type="ECO:0000259" key="8">
    <source>
        <dbReference type="Pfam" id="PF20684"/>
    </source>
</evidence>
<evidence type="ECO:0000313" key="10">
    <source>
        <dbReference type="Proteomes" id="UP000664521"/>
    </source>
</evidence>
<feature type="transmembrane region" description="Helical" evidence="7">
    <location>
        <begin position="179"/>
        <end position="202"/>
    </location>
</feature>
<evidence type="ECO:0000256" key="7">
    <source>
        <dbReference type="SAM" id="Phobius"/>
    </source>
</evidence>
<dbReference type="InterPro" id="IPR052337">
    <property type="entry name" value="SAT4-like"/>
</dbReference>
<dbReference type="InterPro" id="IPR049326">
    <property type="entry name" value="Rhodopsin_dom_fungi"/>
</dbReference>
<dbReference type="Proteomes" id="UP000664521">
    <property type="component" value="Unassembled WGS sequence"/>
</dbReference>
<keyword evidence="10" id="KW-1185">Reference proteome</keyword>
<protein>
    <recommendedName>
        <fullName evidence="8">Rhodopsin domain-containing protein</fullName>
    </recommendedName>
</protein>
<evidence type="ECO:0000256" key="6">
    <source>
        <dbReference type="SAM" id="MobiDB-lite"/>
    </source>
</evidence>
<evidence type="ECO:0000256" key="3">
    <source>
        <dbReference type="ARBA" id="ARBA00022989"/>
    </source>
</evidence>
<dbReference type="PANTHER" id="PTHR33048:SF2">
    <property type="entry name" value="SRPK"/>
    <property type="match status" value="1"/>
</dbReference>
<comment type="caution">
    <text evidence="9">The sequence shown here is derived from an EMBL/GenBank/DDBJ whole genome shotgun (WGS) entry which is preliminary data.</text>
</comment>
<feature type="transmembrane region" description="Helical" evidence="7">
    <location>
        <begin position="251"/>
        <end position="272"/>
    </location>
</feature>
<feature type="transmembrane region" description="Helical" evidence="7">
    <location>
        <begin position="98"/>
        <end position="119"/>
    </location>
</feature>
<dbReference type="GO" id="GO:0016020">
    <property type="term" value="C:membrane"/>
    <property type="evidence" value="ECO:0007669"/>
    <property type="project" value="UniProtKB-SubCell"/>
</dbReference>
<dbReference type="OrthoDB" id="2988756at2759"/>
<feature type="transmembrane region" description="Helical" evidence="7">
    <location>
        <begin position="214"/>
        <end position="239"/>
    </location>
</feature>
<sequence length="390" mass="43433">MVENFIAEAFSLLAIGLIVIGLRLYSRCLSVGVRRLAADDYLMVVAGCLYSAETVAAYVVGAYWKGLANNSMSPEQRASLDPKSEEWHLRVKGSQNQLFGWLVYTVLLWTLKSCMLIFYSRLTEGVRSMRIRIQVGAVLLAVTFLATFLSILFGCYPVKKHWQINPDPGNRCQPAISKLQVAVLITLNISTDFYLMSVPLPMIWKSSLVTRKKWVLSVMFSGGILIMVFGLLRCILILMSGANGASQAGEWSIRESFVAVIVGNLPMLYTLFQLLTRRDPSKENPSSSAPSYRLGSYRPGDSGGRKSKKFRHPLSVPNDTAMGSDERIVVPDAHGVKAKAVAEGEKGKEEIKGITVQTELSVRSTQEEQTREDRGHYGFPERRLYNHINV</sequence>
<evidence type="ECO:0000256" key="2">
    <source>
        <dbReference type="ARBA" id="ARBA00022692"/>
    </source>
</evidence>
<keyword evidence="2 7" id="KW-0812">Transmembrane</keyword>
<evidence type="ECO:0000256" key="1">
    <source>
        <dbReference type="ARBA" id="ARBA00004141"/>
    </source>
</evidence>
<dbReference type="AlphaFoldDB" id="A0A8H3FBA5"/>
<organism evidence="9 10">
    <name type="scientific">Heterodermia speciosa</name>
    <dbReference type="NCBI Taxonomy" id="116794"/>
    <lineage>
        <taxon>Eukaryota</taxon>
        <taxon>Fungi</taxon>
        <taxon>Dikarya</taxon>
        <taxon>Ascomycota</taxon>
        <taxon>Pezizomycotina</taxon>
        <taxon>Lecanoromycetes</taxon>
        <taxon>OSLEUM clade</taxon>
        <taxon>Lecanoromycetidae</taxon>
        <taxon>Caliciales</taxon>
        <taxon>Physciaceae</taxon>
        <taxon>Heterodermia</taxon>
    </lineage>
</organism>
<reference evidence="9" key="1">
    <citation type="submission" date="2021-03" db="EMBL/GenBank/DDBJ databases">
        <authorList>
            <person name="Tagirdzhanova G."/>
        </authorList>
    </citation>
    <scope>NUCLEOTIDE SEQUENCE</scope>
</reference>
<feature type="transmembrane region" description="Helical" evidence="7">
    <location>
        <begin position="131"/>
        <end position="159"/>
    </location>
</feature>
<keyword evidence="3 7" id="KW-1133">Transmembrane helix</keyword>
<keyword evidence="4 7" id="KW-0472">Membrane</keyword>
<feature type="region of interest" description="Disordered" evidence="6">
    <location>
        <begin position="279"/>
        <end position="322"/>
    </location>
</feature>
<evidence type="ECO:0000256" key="4">
    <source>
        <dbReference type="ARBA" id="ARBA00023136"/>
    </source>
</evidence>
<gene>
    <name evidence="9" type="ORF">HETSPECPRED_004465</name>
</gene>
<evidence type="ECO:0000313" key="9">
    <source>
        <dbReference type="EMBL" id="CAF9921213.1"/>
    </source>
</evidence>
<dbReference type="Pfam" id="PF20684">
    <property type="entry name" value="Fung_rhodopsin"/>
    <property type="match status" value="1"/>
</dbReference>
<evidence type="ECO:0000256" key="5">
    <source>
        <dbReference type="ARBA" id="ARBA00038359"/>
    </source>
</evidence>
<feature type="transmembrane region" description="Helical" evidence="7">
    <location>
        <begin position="6"/>
        <end position="25"/>
    </location>
</feature>
<feature type="transmembrane region" description="Helical" evidence="7">
    <location>
        <begin position="41"/>
        <end position="64"/>
    </location>
</feature>
<accession>A0A8H3FBA5</accession>
<feature type="domain" description="Rhodopsin" evidence="8">
    <location>
        <begin position="22"/>
        <end position="273"/>
    </location>
</feature>
<dbReference type="EMBL" id="CAJPDS010000027">
    <property type="protein sequence ID" value="CAF9921213.1"/>
    <property type="molecule type" value="Genomic_DNA"/>
</dbReference>
<dbReference type="PANTHER" id="PTHR33048">
    <property type="entry name" value="PTH11-LIKE INTEGRAL MEMBRANE PROTEIN (AFU_ORTHOLOGUE AFUA_5G11245)"/>
    <property type="match status" value="1"/>
</dbReference>